<protein>
    <recommendedName>
        <fullName evidence="13">ATP synthase subunit b</fullName>
    </recommendedName>
    <alternativeName>
        <fullName evidence="13">ATP synthase F(0) sector subunit b</fullName>
    </alternativeName>
    <alternativeName>
        <fullName evidence="13">ATPase subunit I</fullName>
    </alternativeName>
    <alternativeName>
        <fullName evidence="13">F-type ATPase subunit b</fullName>
        <shortName evidence="13">F-ATPase subunit b</shortName>
    </alternativeName>
</protein>
<keyword evidence="9 13" id="KW-0472">Membrane</keyword>
<evidence type="ECO:0000256" key="1">
    <source>
        <dbReference type="ARBA" id="ARBA00005513"/>
    </source>
</evidence>
<dbReference type="GO" id="GO:0045259">
    <property type="term" value="C:proton-transporting ATP synthase complex"/>
    <property type="evidence" value="ECO:0007669"/>
    <property type="project" value="UniProtKB-KW"/>
</dbReference>
<keyword evidence="3 13" id="KW-1003">Cell membrane</keyword>
<evidence type="ECO:0000256" key="4">
    <source>
        <dbReference type="ARBA" id="ARBA00022547"/>
    </source>
</evidence>
<evidence type="ECO:0000256" key="9">
    <source>
        <dbReference type="ARBA" id="ARBA00023136"/>
    </source>
</evidence>
<evidence type="ECO:0000256" key="8">
    <source>
        <dbReference type="ARBA" id="ARBA00023065"/>
    </source>
</evidence>
<keyword evidence="7 13" id="KW-1133">Transmembrane helix</keyword>
<keyword evidence="10 13" id="KW-0066">ATP synthesis</keyword>
<evidence type="ECO:0000256" key="14">
    <source>
        <dbReference type="RuleBase" id="RU003848"/>
    </source>
</evidence>
<feature type="coiled-coil region" evidence="15">
    <location>
        <begin position="40"/>
        <end position="89"/>
    </location>
</feature>
<accession>A0A2M7XFA0</accession>
<dbReference type="CDD" id="cd06503">
    <property type="entry name" value="ATP-synt_Fo_b"/>
    <property type="match status" value="1"/>
</dbReference>
<comment type="function">
    <text evidence="11 13">F(1)F(0) ATP synthase produces ATP from ADP in the presence of a proton or sodium gradient. F-type ATPases consist of two structural domains, F(1) containing the extramembraneous catalytic core and F(0) containing the membrane proton channel, linked together by a central stalk and a peripheral stalk. During catalysis, ATP synthesis in the catalytic domain of F(1) is coupled via a rotary mechanism of the central stalk subunits to proton translocation.</text>
</comment>
<reference evidence="17" key="1">
    <citation type="submission" date="2017-09" db="EMBL/GenBank/DDBJ databases">
        <title>Depth-based differentiation of microbial function through sediment-hosted aquifers and enrichment of novel symbionts in the deep terrestrial subsurface.</title>
        <authorList>
            <person name="Probst A.J."/>
            <person name="Ladd B."/>
            <person name="Jarett J.K."/>
            <person name="Geller-Mcgrath D.E."/>
            <person name="Sieber C.M.K."/>
            <person name="Emerson J.B."/>
            <person name="Anantharaman K."/>
            <person name="Thomas B.C."/>
            <person name="Malmstrom R."/>
            <person name="Stieglmeier M."/>
            <person name="Klingl A."/>
            <person name="Woyke T."/>
            <person name="Ryan C.M."/>
            <person name="Banfield J.F."/>
        </authorList>
    </citation>
    <scope>NUCLEOTIDE SEQUENCE [LARGE SCALE GENOMIC DNA]</scope>
</reference>
<keyword evidence="6 13" id="KW-0375">Hydrogen ion transport</keyword>
<gene>
    <name evidence="13 16" type="primary">atpF</name>
    <name evidence="16" type="ORF">CO173_02095</name>
</gene>
<dbReference type="SUPFAM" id="SSF81573">
    <property type="entry name" value="F1F0 ATP synthase subunit B, membrane domain"/>
    <property type="match status" value="1"/>
</dbReference>
<dbReference type="InterPro" id="IPR002146">
    <property type="entry name" value="ATP_synth_b/b'su_bac/chlpt"/>
</dbReference>
<keyword evidence="5 13" id="KW-0812">Transmembrane</keyword>
<feature type="transmembrane region" description="Helical" evidence="13">
    <location>
        <begin position="12"/>
        <end position="33"/>
    </location>
</feature>
<evidence type="ECO:0000256" key="6">
    <source>
        <dbReference type="ARBA" id="ARBA00022781"/>
    </source>
</evidence>
<keyword evidence="2 13" id="KW-0813">Transport</keyword>
<comment type="subunit">
    <text evidence="13">F-type ATPases have 2 components, F(1) - the catalytic core - and F(0) - the membrane proton channel. F(1) has five subunits: alpha(3), beta(3), gamma(1), delta(1), epsilon(1). F(0) has three main subunits: a(1), b(2) and c(10-14). The alpha and beta chains form an alternating ring which encloses part of the gamma chain. F(1) is attached to F(0) by a central stalk formed by the gamma and epsilon chains, while a peripheral stalk is formed by the delta and b chains.</text>
</comment>
<evidence type="ECO:0000256" key="10">
    <source>
        <dbReference type="ARBA" id="ARBA00023310"/>
    </source>
</evidence>
<proteinExistence type="inferred from homology"/>
<evidence type="ECO:0000256" key="12">
    <source>
        <dbReference type="ARBA" id="ARBA00037847"/>
    </source>
</evidence>
<dbReference type="GO" id="GO:0012505">
    <property type="term" value="C:endomembrane system"/>
    <property type="evidence" value="ECO:0007669"/>
    <property type="project" value="UniProtKB-SubCell"/>
</dbReference>
<evidence type="ECO:0000256" key="3">
    <source>
        <dbReference type="ARBA" id="ARBA00022475"/>
    </source>
</evidence>
<dbReference type="Pfam" id="PF00430">
    <property type="entry name" value="ATP-synt_B"/>
    <property type="match status" value="1"/>
</dbReference>
<keyword evidence="15" id="KW-0175">Coiled coil</keyword>
<evidence type="ECO:0000313" key="17">
    <source>
        <dbReference type="Proteomes" id="UP000231263"/>
    </source>
</evidence>
<evidence type="ECO:0000256" key="11">
    <source>
        <dbReference type="ARBA" id="ARBA00025198"/>
    </source>
</evidence>
<dbReference type="InterPro" id="IPR005864">
    <property type="entry name" value="ATP_synth_F0_bsu_bac"/>
</dbReference>
<dbReference type="HAMAP" id="MF_01398">
    <property type="entry name" value="ATP_synth_b_bprime"/>
    <property type="match status" value="1"/>
</dbReference>
<dbReference type="Proteomes" id="UP000231263">
    <property type="component" value="Unassembled WGS sequence"/>
</dbReference>
<evidence type="ECO:0000313" key="16">
    <source>
        <dbReference type="EMBL" id="PJA46535.1"/>
    </source>
</evidence>
<dbReference type="InterPro" id="IPR050059">
    <property type="entry name" value="ATP_synthase_B_chain"/>
</dbReference>
<dbReference type="EMBL" id="PFWT01000009">
    <property type="protein sequence ID" value="PJA46535.1"/>
    <property type="molecule type" value="Genomic_DNA"/>
</dbReference>
<evidence type="ECO:0000256" key="13">
    <source>
        <dbReference type="HAMAP-Rule" id="MF_01398"/>
    </source>
</evidence>
<dbReference type="NCBIfam" id="TIGR01144">
    <property type="entry name" value="ATP_synt_b"/>
    <property type="match status" value="1"/>
</dbReference>
<keyword evidence="4 13" id="KW-0138">CF(0)</keyword>
<evidence type="ECO:0000256" key="5">
    <source>
        <dbReference type="ARBA" id="ARBA00022692"/>
    </source>
</evidence>
<name>A0A2M7XFA0_9BACT</name>
<dbReference type="GO" id="GO:0046933">
    <property type="term" value="F:proton-transporting ATP synthase activity, rotational mechanism"/>
    <property type="evidence" value="ECO:0007669"/>
    <property type="project" value="UniProtKB-UniRule"/>
</dbReference>
<comment type="caution">
    <text evidence="16">The sequence shown here is derived from an EMBL/GenBank/DDBJ whole genome shotgun (WGS) entry which is preliminary data.</text>
</comment>
<dbReference type="GO" id="GO:0046961">
    <property type="term" value="F:proton-transporting ATPase activity, rotational mechanism"/>
    <property type="evidence" value="ECO:0007669"/>
    <property type="project" value="TreeGrafter"/>
</dbReference>
<evidence type="ECO:0000256" key="15">
    <source>
        <dbReference type="SAM" id="Coils"/>
    </source>
</evidence>
<dbReference type="PANTHER" id="PTHR33445:SF1">
    <property type="entry name" value="ATP SYNTHASE SUBUNIT B"/>
    <property type="match status" value="1"/>
</dbReference>
<sequence length="164" mass="18747">MEALGNLGIDGYSILLYLVNFGILIVLLQRFVYKPVLKFIDERQEKIENSVKRADEIEKRVIAIESEREEIIKEARRQATETAEKAKNEGDARRDEIISAAKREVERVVASGKKQLEEDRAEMMRSVRKDIVDIVVKASARIVSDAIDEKKSQSLAEEVVRKMT</sequence>
<dbReference type="InterPro" id="IPR028987">
    <property type="entry name" value="ATP_synth_B-like_membr_sf"/>
</dbReference>
<dbReference type="PANTHER" id="PTHR33445">
    <property type="entry name" value="ATP SYNTHASE SUBUNIT B', CHLOROPLASTIC"/>
    <property type="match status" value="1"/>
</dbReference>
<comment type="subcellular location">
    <subcellularLocation>
        <location evidence="13">Cell membrane</location>
        <topology evidence="13">Single-pass membrane protein</topology>
    </subcellularLocation>
    <subcellularLocation>
        <location evidence="12">Endomembrane system</location>
        <topology evidence="12">Single-pass membrane protein</topology>
    </subcellularLocation>
</comment>
<evidence type="ECO:0000256" key="2">
    <source>
        <dbReference type="ARBA" id="ARBA00022448"/>
    </source>
</evidence>
<comment type="similarity">
    <text evidence="1 13 14">Belongs to the ATPase B chain family.</text>
</comment>
<keyword evidence="8 13" id="KW-0406">Ion transport</keyword>
<comment type="function">
    <text evidence="13">Component of the F(0) channel, it forms part of the peripheral stalk, linking F(1) to F(0).</text>
</comment>
<organism evidence="16 17">
    <name type="scientific">Candidatus Uhrbacteria bacterium CG_4_9_14_3_um_filter_41_35</name>
    <dbReference type="NCBI Taxonomy" id="1975034"/>
    <lineage>
        <taxon>Bacteria</taxon>
        <taxon>Candidatus Uhriibacteriota</taxon>
    </lineage>
</organism>
<evidence type="ECO:0000256" key="7">
    <source>
        <dbReference type="ARBA" id="ARBA00022989"/>
    </source>
</evidence>
<dbReference type="GO" id="GO:0005886">
    <property type="term" value="C:plasma membrane"/>
    <property type="evidence" value="ECO:0007669"/>
    <property type="project" value="UniProtKB-SubCell"/>
</dbReference>
<dbReference type="AlphaFoldDB" id="A0A2M7XFA0"/>